<reference evidence="3 4" key="1">
    <citation type="submission" date="2018-04" db="EMBL/GenBank/DDBJ databases">
        <title>Camelliibacillus theae gen. nov., sp. nov., isolated from Pu'er tea.</title>
        <authorList>
            <person name="Niu L."/>
        </authorList>
    </citation>
    <scope>NUCLEOTIDE SEQUENCE [LARGE SCALE GENOMIC DNA]</scope>
    <source>
        <strain evidence="3 4">T8</strain>
    </source>
</reference>
<evidence type="ECO:0000259" key="2">
    <source>
        <dbReference type="PROSITE" id="PS51819"/>
    </source>
</evidence>
<dbReference type="InterPro" id="IPR029068">
    <property type="entry name" value="Glyas_Bleomycin-R_OHBP_Dase"/>
</dbReference>
<dbReference type="GO" id="GO:0046872">
    <property type="term" value="F:metal ion binding"/>
    <property type="evidence" value="ECO:0007669"/>
    <property type="project" value="UniProtKB-KW"/>
</dbReference>
<comment type="caution">
    <text evidence="3">The sequence shown here is derived from an EMBL/GenBank/DDBJ whole genome shotgun (WGS) entry which is preliminary data.</text>
</comment>
<dbReference type="EMBL" id="QCZG01000049">
    <property type="protein sequence ID" value="PWA07622.1"/>
    <property type="molecule type" value="Genomic_DNA"/>
</dbReference>
<keyword evidence="1" id="KW-0479">Metal-binding</keyword>
<dbReference type="Pfam" id="PF00903">
    <property type="entry name" value="Glyoxalase"/>
    <property type="match status" value="1"/>
</dbReference>
<dbReference type="RefSeq" id="WP_116555996.1">
    <property type="nucleotide sequence ID" value="NZ_QCZG01000049.1"/>
</dbReference>
<dbReference type="SUPFAM" id="SSF54593">
    <property type="entry name" value="Glyoxalase/Bleomycin resistance protein/Dihydroxybiphenyl dioxygenase"/>
    <property type="match status" value="1"/>
</dbReference>
<dbReference type="InterPro" id="IPR051785">
    <property type="entry name" value="MMCE/EMCE_epimerase"/>
</dbReference>
<dbReference type="Gene3D" id="3.10.180.10">
    <property type="entry name" value="2,3-Dihydroxybiphenyl 1,2-Dioxygenase, domain 1"/>
    <property type="match status" value="1"/>
</dbReference>
<dbReference type="InterPro" id="IPR004360">
    <property type="entry name" value="Glyas_Fos-R_dOase_dom"/>
</dbReference>
<dbReference type="PROSITE" id="PS51819">
    <property type="entry name" value="VOC"/>
    <property type="match status" value="1"/>
</dbReference>
<dbReference type="OrthoDB" id="9795618at2"/>
<organism evidence="3 4">
    <name type="scientific">Pueribacillus theae</name>
    <dbReference type="NCBI Taxonomy" id="2171751"/>
    <lineage>
        <taxon>Bacteria</taxon>
        <taxon>Bacillati</taxon>
        <taxon>Bacillota</taxon>
        <taxon>Bacilli</taxon>
        <taxon>Bacillales</taxon>
        <taxon>Bacillaceae</taxon>
        <taxon>Pueribacillus</taxon>
    </lineage>
</organism>
<dbReference type="PANTHER" id="PTHR43048:SF3">
    <property type="entry name" value="METHYLMALONYL-COA EPIMERASE, MITOCHONDRIAL"/>
    <property type="match status" value="1"/>
</dbReference>
<dbReference type="InterPro" id="IPR037523">
    <property type="entry name" value="VOC_core"/>
</dbReference>
<dbReference type="Proteomes" id="UP000245998">
    <property type="component" value="Unassembled WGS sequence"/>
</dbReference>
<name>A0A2U1JR76_9BACI</name>
<feature type="domain" description="VOC" evidence="2">
    <location>
        <begin position="3"/>
        <end position="116"/>
    </location>
</feature>
<evidence type="ECO:0000313" key="3">
    <source>
        <dbReference type="EMBL" id="PWA07622.1"/>
    </source>
</evidence>
<proteinExistence type="predicted"/>
<dbReference type="GO" id="GO:0046491">
    <property type="term" value="P:L-methylmalonyl-CoA metabolic process"/>
    <property type="evidence" value="ECO:0007669"/>
    <property type="project" value="TreeGrafter"/>
</dbReference>
<dbReference type="AlphaFoldDB" id="A0A2U1JR76"/>
<sequence length="117" mass="12781">MFKSGNVTVIVADLKRAVQFYVETLGLKLQHPMDGHFVQIEAPGLTIGLLHLAGEQDSQPEKSGSMSIGFEVQDLESAIETLKSRGVEFHDSVEGKAAQVVHFNDPDGNTLYLVSNR</sequence>
<accession>A0A2U1JR76</accession>
<dbReference type="PANTHER" id="PTHR43048">
    <property type="entry name" value="METHYLMALONYL-COA EPIMERASE"/>
    <property type="match status" value="1"/>
</dbReference>
<protein>
    <submittedName>
        <fullName evidence="3">Glyoxalase</fullName>
    </submittedName>
</protein>
<dbReference type="GO" id="GO:0004493">
    <property type="term" value="F:methylmalonyl-CoA epimerase activity"/>
    <property type="evidence" value="ECO:0007669"/>
    <property type="project" value="TreeGrafter"/>
</dbReference>
<gene>
    <name evidence="3" type="ORF">DCC39_16465</name>
</gene>
<keyword evidence="4" id="KW-1185">Reference proteome</keyword>
<evidence type="ECO:0000256" key="1">
    <source>
        <dbReference type="ARBA" id="ARBA00022723"/>
    </source>
</evidence>
<evidence type="ECO:0000313" key="4">
    <source>
        <dbReference type="Proteomes" id="UP000245998"/>
    </source>
</evidence>